<dbReference type="Pfam" id="PF05159">
    <property type="entry name" value="Capsule_synth"/>
    <property type="match status" value="2"/>
</dbReference>
<proteinExistence type="predicted"/>
<evidence type="ECO:0008006" key="3">
    <source>
        <dbReference type="Google" id="ProtNLM"/>
    </source>
</evidence>
<dbReference type="Proteomes" id="UP001385499">
    <property type="component" value="Unassembled WGS sequence"/>
</dbReference>
<evidence type="ECO:0000313" key="2">
    <source>
        <dbReference type="Proteomes" id="UP001385499"/>
    </source>
</evidence>
<dbReference type="InterPro" id="IPR007833">
    <property type="entry name" value="Capsule_polysaccharide_synth"/>
</dbReference>
<dbReference type="CDD" id="cd16440">
    <property type="entry name" value="beta_Kdo_transferase_KpsC_1"/>
    <property type="match status" value="1"/>
</dbReference>
<reference evidence="1 2" key="1">
    <citation type="submission" date="2024-02" db="EMBL/GenBank/DDBJ databases">
        <title>Roseibium algae sp. nov., isolated from marine alga (Grateloupia sp.), showing potential in myo-inositol conversion.</title>
        <authorList>
            <person name="Wang Y."/>
        </authorList>
    </citation>
    <scope>NUCLEOTIDE SEQUENCE [LARGE SCALE GENOMIC DNA]</scope>
    <source>
        <strain evidence="1 2">H3510</strain>
    </source>
</reference>
<sequence length="350" mass="38300">MKIGLATSGLKAHKHAIQHLSGGQIGFLWPFGLGLDAIAGWGHKPTSNRARKIAARRRLPYLAFEDGFLRSVLPGNTESPLSLVLDRSGIYYDARSASDLETFVTARSQASSLDPKIARGLEALREARLSKYNHFEVHDIADLKLGSSSRQYRVLVVDQTAGDASIVGAHATEQSFIDMLLAAVKENPKAKILIKVHPETMQGRKAGHFSHASLETLAAAHPELAQAQGDSRLRLTPEAINPWALLEDCSKVYCVSSQLGFEALMAGCQVVTFGTGFYSGYGLTDDRNPTPLTRRQPASLEALFAALYFDYSHYFAEFPFREISFFEAVDLLGQRIATATISVKACTRLT</sequence>
<dbReference type="EMBL" id="JBAKIA010000009">
    <property type="protein sequence ID" value="MEJ8475083.1"/>
    <property type="molecule type" value="Genomic_DNA"/>
</dbReference>
<gene>
    <name evidence="1" type="ORF">V6575_13375</name>
</gene>
<name>A0ABU8TLP9_9HYPH</name>
<accession>A0ABU8TLP9</accession>
<keyword evidence="2" id="KW-1185">Reference proteome</keyword>
<dbReference type="RefSeq" id="WP_340274967.1">
    <property type="nucleotide sequence ID" value="NZ_JBAKIA010000009.1"/>
</dbReference>
<comment type="caution">
    <text evidence="1">The sequence shown here is derived from an EMBL/GenBank/DDBJ whole genome shotgun (WGS) entry which is preliminary data.</text>
</comment>
<organism evidence="1 2">
    <name type="scientific">Roseibium algae</name>
    <dbReference type="NCBI Taxonomy" id="3123038"/>
    <lineage>
        <taxon>Bacteria</taxon>
        <taxon>Pseudomonadati</taxon>
        <taxon>Pseudomonadota</taxon>
        <taxon>Alphaproteobacteria</taxon>
        <taxon>Hyphomicrobiales</taxon>
        <taxon>Stappiaceae</taxon>
        <taxon>Roseibium</taxon>
    </lineage>
</organism>
<evidence type="ECO:0000313" key="1">
    <source>
        <dbReference type="EMBL" id="MEJ8475083.1"/>
    </source>
</evidence>
<protein>
    <recommendedName>
        <fullName evidence="3">Capsular polysaccharide export protein</fullName>
    </recommendedName>
</protein>